<sequence length="393" mass="42332">MNHHPSGAPFRRGRSLTVWPLTGLMQLYYVSPLLWSTLRRGWDAAMLLPPACDVLSLALIAGRQSRHLAKLLVAAVVLRTMGPELNPALVILTAYLARWRPLPQALLSGTAAMLACAVEGFRGNWNQPVIVQATFLALGIVTATAVGHGIQQRQKTLAAEAAREEAARRADEARLEQVRLAERERIAREMHDVVAHRISLVAMASGALAYRDNMTPTEIREAAQLINDNAKRSLNELRLVLGTLRDSGSAPAPPQPGIEQVPILVAEARQAGQHIGLDVQADLAEVPSQVGRHGFHIVQESLTNARKHAPGAPVEVRVTGSRGEGLLIRVTNPLTGTPRGPGSRLGLVGLAERMELIGGRWSASERDGCCPSPIHQRSSCSPPSTPMTTCCVL</sequence>
<dbReference type="PANTHER" id="PTHR24421:SF10">
    <property type="entry name" value="NITRATE_NITRITE SENSOR PROTEIN NARQ"/>
    <property type="match status" value="1"/>
</dbReference>
<organism evidence="10 11">
    <name type="scientific">Arachnia rubra</name>
    <dbReference type="NCBI Taxonomy" id="1547448"/>
    <lineage>
        <taxon>Bacteria</taxon>
        <taxon>Bacillati</taxon>
        <taxon>Actinomycetota</taxon>
        <taxon>Actinomycetes</taxon>
        <taxon>Propionibacteriales</taxon>
        <taxon>Propionibacteriaceae</taxon>
        <taxon>Arachnia</taxon>
    </lineage>
</organism>
<dbReference type="Gene3D" id="3.30.565.10">
    <property type="entry name" value="Histidine kinase-like ATPase, C-terminal domain"/>
    <property type="match status" value="1"/>
</dbReference>
<dbReference type="Proteomes" id="UP000678513">
    <property type="component" value="Chromosome"/>
</dbReference>
<dbReference type="EMBL" id="CP072384">
    <property type="protein sequence ID" value="QUC08837.1"/>
    <property type="molecule type" value="Genomic_DNA"/>
</dbReference>
<keyword evidence="8" id="KW-0902">Two-component regulatory system</keyword>
<evidence type="ECO:0000256" key="2">
    <source>
        <dbReference type="ARBA" id="ARBA00012438"/>
    </source>
</evidence>
<dbReference type="InterPro" id="IPR036890">
    <property type="entry name" value="HATPase_C_sf"/>
</dbReference>
<keyword evidence="6" id="KW-0418">Kinase</keyword>
<dbReference type="RefSeq" id="WP_212325435.1">
    <property type="nucleotide sequence ID" value="NZ_AP024463.1"/>
</dbReference>
<dbReference type="Gene3D" id="1.20.5.1930">
    <property type="match status" value="1"/>
</dbReference>
<keyword evidence="4" id="KW-0808">Transferase</keyword>
<comment type="catalytic activity">
    <reaction evidence="1">
        <text>ATP + protein L-histidine = ADP + protein N-phospho-L-histidine.</text>
        <dbReference type="EC" id="2.7.13.3"/>
    </reaction>
</comment>
<gene>
    <name evidence="10" type="ORF">J5A65_03630</name>
</gene>
<feature type="domain" description="Signal transduction histidine kinase subgroup 3 dimerisation and phosphoacceptor" evidence="9">
    <location>
        <begin position="182"/>
        <end position="247"/>
    </location>
</feature>
<accession>A0ABX7Y6Y3</accession>
<evidence type="ECO:0000259" key="9">
    <source>
        <dbReference type="Pfam" id="PF07730"/>
    </source>
</evidence>
<keyword evidence="3" id="KW-0597">Phosphoprotein</keyword>
<dbReference type="PANTHER" id="PTHR24421">
    <property type="entry name" value="NITRATE/NITRITE SENSOR PROTEIN NARX-RELATED"/>
    <property type="match status" value="1"/>
</dbReference>
<dbReference type="InterPro" id="IPR011712">
    <property type="entry name" value="Sig_transdc_His_kin_sub3_dim/P"/>
</dbReference>
<keyword evidence="5" id="KW-0547">Nucleotide-binding</keyword>
<dbReference type="SUPFAM" id="SSF55874">
    <property type="entry name" value="ATPase domain of HSP90 chaperone/DNA topoisomerase II/histidine kinase"/>
    <property type="match status" value="1"/>
</dbReference>
<dbReference type="EC" id="2.7.13.3" evidence="2"/>
<evidence type="ECO:0000256" key="7">
    <source>
        <dbReference type="ARBA" id="ARBA00022840"/>
    </source>
</evidence>
<evidence type="ECO:0000256" key="6">
    <source>
        <dbReference type="ARBA" id="ARBA00022777"/>
    </source>
</evidence>
<reference evidence="10 11" key="1">
    <citation type="submission" date="2021-03" db="EMBL/GenBank/DDBJ databases">
        <title>Human Oral Microbial Genomes.</title>
        <authorList>
            <person name="Johnston C.D."/>
            <person name="Chen T."/>
            <person name="Dewhirst F.E."/>
        </authorList>
    </citation>
    <scope>NUCLEOTIDE SEQUENCE [LARGE SCALE GENOMIC DNA]</scope>
    <source>
        <strain evidence="10 11">DSMZ 100122</strain>
    </source>
</reference>
<dbReference type="CDD" id="cd16917">
    <property type="entry name" value="HATPase_UhpB-NarQ-NarX-like"/>
    <property type="match status" value="1"/>
</dbReference>
<evidence type="ECO:0000256" key="4">
    <source>
        <dbReference type="ARBA" id="ARBA00022679"/>
    </source>
</evidence>
<evidence type="ECO:0000313" key="10">
    <source>
        <dbReference type="EMBL" id="QUC08837.1"/>
    </source>
</evidence>
<evidence type="ECO:0000256" key="5">
    <source>
        <dbReference type="ARBA" id="ARBA00022741"/>
    </source>
</evidence>
<evidence type="ECO:0000313" key="11">
    <source>
        <dbReference type="Proteomes" id="UP000678513"/>
    </source>
</evidence>
<evidence type="ECO:0000256" key="3">
    <source>
        <dbReference type="ARBA" id="ARBA00022553"/>
    </source>
</evidence>
<keyword evidence="11" id="KW-1185">Reference proteome</keyword>
<name>A0ABX7Y6Y3_9ACTN</name>
<keyword evidence="7" id="KW-0067">ATP-binding</keyword>
<evidence type="ECO:0000256" key="8">
    <source>
        <dbReference type="ARBA" id="ARBA00023012"/>
    </source>
</evidence>
<dbReference type="Pfam" id="PF07730">
    <property type="entry name" value="HisKA_3"/>
    <property type="match status" value="1"/>
</dbReference>
<proteinExistence type="predicted"/>
<dbReference type="InterPro" id="IPR050482">
    <property type="entry name" value="Sensor_HK_TwoCompSys"/>
</dbReference>
<protein>
    <recommendedName>
        <fullName evidence="2">histidine kinase</fullName>
        <ecNumber evidence="2">2.7.13.3</ecNumber>
    </recommendedName>
</protein>
<evidence type="ECO:0000256" key="1">
    <source>
        <dbReference type="ARBA" id="ARBA00000085"/>
    </source>
</evidence>